<dbReference type="PANTHER" id="PTHR23025">
    <property type="entry name" value="TRIACYLGLYCEROL LIPASE"/>
    <property type="match status" value="1"/>
</dbReference>
<accession>A0A5S6QQI0</accession>
<evidence type="ECO:0000259" key="2">
    <source>
        <dbReference type="Pfam" id="PF07859"/>
    </source>
</evidence>
<dbReference type="Proteomes" id="UP000046395">
    <property type="component" value="Unassembled WGS sequence"/>
</dbReference>
<dbReference type="STRING" id="70415.A0A5S6QQI0"/>
<organism evidence="3 4">
    <name type="scientific">Trichuris muris</name>
    <name type="common">Mouse whipworm</name>
    <dbReference type="NCBI Taxonomy" id="70415"/>
    <lineage>
        <taxon>Eukaryota</taxon>
        <taxon>Metazoa</taxon>
        <taxon>Ecdysozoa</taxon>
        <taxon>Nematoda</taxon>
        <taxon>Enoplea</taxon>
        <taxon>Dorylaimia</taxon>
        <taxon>Trichinellida</taxon>
        <taxon>Trichuridae</taxon>
        <taxon>Trichuris</taxon>
    </lineage>
</organism>
<dbReference type="InterPro" id="IPR029058">
    <property type="entry name" value="AB_hydrolase_fold"/>
</dbReference>
<dbReference type="SUPFAM" id="SSF53474">
    <property type="entry name" value="alpha/beta-Hydrolases"/>
    <property type="match status" value="1"/>
</dbReference>
<dbReference type="GO" id="GO:0008203">
    <property type="term" value="P:cholesterol metabolic process"/>
    <property type="evidence" value="ECO:0007669"/>
    <property type="project" value="InterPro"/>
</dbReference>
<feature type="domain" description="Alpha/beta hydrolase fold-3" evidence="2">
    <location>
        <begin position="612"/>
        <end position="687"/>
    </location>
</feature>
<dbReference type="Gene3D" id="3.40.50.1820">
    <property type="entry name" value="alpha/beta hydrolase"/>
    <property type="match status" value="2"/>
</dbReference>
<feature type="domain" description="Alpha/beta hydrolase fold-3" evidence="2">
    <location>
        <begin position="282"/>
        <end position="434"/>
    </location>
</feature>
<feature type="domain" description="Hormone-sensitive lipase N-terminal" evidence="1">
    <location>
        <begin position="5"/>
        <end position="267"/>
    </location>
</feature>
<protein>
    <submittedName>
        <fullName evidence="4">Hormone-sensitive lipase</fullName>
    </submittedName>
</protein>
<reference evidence="4" key="1">
    <citation type="submission" date="2019-12" db="UniProtKB">
        <authorList>
            <consortium name="WormBaseParasite"/>
        </authorList>
    </citation>
    <scope>IDENTIFICATION</scope>
</reference>
<dbReference type="WBParaSite" id="TMUE_2000009424.1">
    <property type="protein sequence ID" value="TMUE_2000009424.1"/>
    <property type="gene ID" value="WBGene00290685"/>
</dbReference>
<dbReference type="InterPro" id="IPR010468">
    <property type="entry name" value="HSL_N"/>
</dbReference>
<dbReference type="GO" id="GO:0005829">
    <property type="term" value="C:cytosol"/>
    <property type="evidence" value="ECO:0007669"/>
    <property type="project" value="TreeGrafter"/>
</dbReference>
<keyword evidence="3" id="KW-1185">Reference proteome</keyword>
<evidence type="ECO:0000313" key="4">
    <source>
        <dbReference type="WBParaSite" id="TMUE_2000009424.1"/>
    </source>
</evidence>
<dbReference type="GO" id="GO:0004806">
    <property type="term" value="F:triacylglycerol lipase activity"/>
    <property type="evidence" value="ECO:0007669"/>
    <property type="project" value="TreeGrafter"/>
</dbReference>
<dbReference type="GO" id="GO:0019433">
    <property type="term" value="P:triglyceride catabolic process"/>
    <property type="evidence" value="ECO:0007669"/>
    <property type="project" value="TreeGrafter"/>
</dbReference>
<sequence>MTRSICLLAEEATKFDYDLQTPGNGFRSILSLFDKLLLLIICTLHHFVALPRWDIFLSRHRVKLNLDAYTQVMKSFRDATSLVVNNIHLSVGNELFPPLNRRDEAERVMDLFEQLDQKAAFGRAVGFQFCRSVTLSFRVITAALAFFGAFWESPSLSLYRICLTLFSCSRFVFLDRRSEQVVRLYSFADVQLFRSFWSLLEVYPLRAIRELTGPRVPVNSLLTIPPYESYELRTKSGKLLKVTGSVAHTGLKPLRVRLVSSLQRHGLLGRNTPEVEVARSLVLHCHGGGFIATSTDTHEPYLRLLADQLGCPVVSIDYSLAPEAPYPRAVEEALFAYAWCLSNAAFLGWTGERICLVGESAGGLLLTSLCLKLIELNASRLPDGLVVAYAPFMFQFVPSASRLLSLYDPLIPWQITYRCMQAYIGGQGVTRDSQSLCLNNVKLVDDQSDDSDTVKAKPLTEPLQHRNERVHSRVVVVKGEKKLEMKSRDAMKTRLSTSAFDSDFLEFLSNSDCLKQSYQVVVDCGGYVIPKGDRRAAVDYVNIHSDRAVKTWLSILRVFSAYQTLFVHSLLQLVNGISIAACNVSQYILTWFRRVPKRNNEILGEPKVLKELFAELICRKKSMRSEDPFISPLLASDELLAEMPPVSILACHMDPLLDDSVSFAKRLREVKVPHTFDLLDLVPHGFMNFMSVSEECRSATLTCIERVESHLF</sequence>
<dbReference type="Pfam" id="PF06350">
    <property type="entry name" value="HSL_N"/>
    <property type="match status" value="1"/>
</dbReference>
<dbReference type="AlphaFoldDB" id="A0A5S6QQI0"/>
<proteinExistence type="predicted"/>
<evidence type="ECO:0000259" key="1">
    <source>
        <dbReference type="Pfam" id="PF06350"/>
    </source>
</evidence>
<dbReference type="InterPro" id="IPR013094">
    <property type="entry name" value="AB_hydrolase_3"/>
</dbReference>
<dbReference type="PANTHER" id="PTHR23025:SF3">
    <property type="entry name" value="HORMONE-SENSITIVE LIPASE"/>
    <property type="match status" value="1"/>
</dbReference>
<dbReference type="GO" id="GO:0004771">
    <property type="term" value="F:sterol ester esterase activity"/>
    <property type="evidence" value="ECO:0007669"/>
    <property type="project" value="TreeGrafter"/>
</dbReference>
<dbReference type="Pfam" id="PF07859">
    <property type="entry name" value="Abhydrolase_3"/>
    <property type="match status" value="2"/>
</dbReference>
<name>A0A5S6QQI0_TRIMR</name>
<evidence type="ECO:0000313" key="3">
    <source>
        <dbReference type="Proteomes" id="UP000046395"/>
    </source>
</evidence>